<dbReference type="PANTHER" id="PTHR31651">
    <property type="match status" value="1"/>
</dbReference>
<dbReference type="GO" id="GO:0080162">
    <property type="term" value="P:endoplasmic reticulum to cytosol auxin transport"/>
    <property type="evidence" value="ECO:0007669"/>
    <property type="project" value="InterPro"/>
</dbReference>
<feature type="transmembrane region" description="Helical" evidence="11">
    <location>
        <begin position="350"/>
        <end position="374"/>
    </location>
</feature>
<keyword evidence="7" id="KW-0927">Auxin signaling pathway</keyword>
<sequence>MNLLDLFRASSIPVLKVLLVTGLGSYLARDRVDILGDDARKHLNNIVFFVFSPALVSSNLAKTITYDSMVKLWFMPINILLTFIIGTILGWGVIQITRTPPHLRGLVTGCCAAGNLGNLLLIIIPAVCKERASPFGNADVCYEHGMAYASLSMAIGAIYLWAYVYNIVRVSSSTLSKEVEVSDSPVSRSPRESSLSPSGGSWTEPLLSSSSNLPQDRFENKPPVSVAAKIKRQLETLVEKMNLKRLFAPSTMGAIAGFVVGLVPQIRKLLIGDAAPLRVIQDTALLLGDGAIPAITLIMGGNLIKGLKGSGIQKPVIFGILAVRYVALPLTGIAVVKGAHRFGLIHDDPLYLFVLLLQFSLPPAMNIGTMTQLFGVGESECSVIMLWCYTLASVSLTLWSTVFLWLVS</sequence>
<proteinExistence type="inferred from homology"/>
<reference evidence="12" key="1">
    <citation type="submission" date="2020-06" db="EMBL/GenBank/DDBJ databases">
        <authorList>
            <person name="Li T."/>
            <person name="Hu X."/>
            <person name="Zhang T."/>
            <person name="Song X."/>
            <person name="Zhang H."/>
            <person name="Dai N."/>
            <person name="Sheng W."/>
            <person name="Hou X."/>
            <person name="Wei L."/>
        </authorList>
    </citation>
    <scope>NUCLEOTIDE SEQUENCE</scope>
    <source>
        <strain evidence="12">G02</strain>
        <tissue evidence="12">Leaf</tissue>
    </source>
</reference>
<evidence type="ECO:0000256" key="8">
    <source>
        <dbReference type="ARBA" id="ARBA00025100"/>
    </source>
</evidence>
<comment type="caution">
    <text evidence="12">The sequence shown here is derived from an EMBL/GenBank/DDBJ whole genome shotgun (WGS) entry which is preliminary data.</text>
</comment>
<comment type="function">
    <text evidence="8">Involved in cellular auxin homeostasis by regulating auxin metabolism. Regulates intracellular auxin accumulation at the endoplasmic reticulum and thus auxin availability for nuclear auxin signaling.</text>
</comment>
<feature type="transmembrane region" description="Helical" evidence="11">
    <location>
        <begin position="316"/>
        <end position="338"/>
    </location>
</feature>
<dbReference type="GO" id="GO:0009734">
    <property type="term" value="P:auxin-activated signaling pathway"/>
    <property type="evidence" value="ECO:0007669"/>
    <property type="project" value="UniProtKB-KW"/>
</dbReference>
<feature type="compositionally biased region" description="Low complexity" evidence="10">
    <location>
        <begin position="182"/>
        <end position="201"/>
    </location>
</feature>
<feature type="transmembrane region" description="Helical" evidence="11">
    <location>
        <begin position="106"/>
        <end position="127"/>
    </location>
</feature>
<evidence type="ECO:0000256" key="6">
    <source>
        <dbReference type="ARBA" id="ARBA00023136"/>
    </source>
</evidence>
<feature type="transmembrane region" description="Helical" evidence="11">
    <location>
        <begin position="147"/>
        <end position="168"/>
    </location>
</feature>
<gene>
    <name evidence="12" type="ORF">Sradi_5048700</name>
</gene>
<evidence type="ECO:0000313" key="12">
    <source>
        <dbReference type="EMBL" id="KAL0324794.1"/>
    </source>
</evidence>
<organism evidence="12">
    <name type="scientific">Sesamum radiatum</name>
    <name type="common">Black benniseed</name>
    <dbReference type="NCBI Taxonomy" id="300843"/>
    <lineage>
        <taxon>Eukaryota</taxon>
        <taxon>Viridiplantae</taxon>
        <taxon>Streptophyta</taxon>
        <taxon>Embryophyta</taxon>
        <taxon>Tracheophyta</taxon>
        <taxon>Spermatophyta</taxon>
        <taxon>Magnoliopsida</taxon>
        <taxon>eudicotyledons</taxon>
        <taxon>Gunneridae</taxon>
        <taxon>Pentapetalae</taxon>
        <taxon>asterids</taxon>
        <taxon>lamiids</taxon>
        <taxon>Lamiales</taxon>
        <taxon>Pedaliaceae</taxon>
        <taxon>Sesamum</taxon>
    </lineage>
</organism>
<feature type="transmembrane region" description="Helical" evidence="11">
    <location>
        <begin position="246"/>
        <end position="264"/>
    </location>
</feature>
<evidence type="ECO:0000256" key="2">
    <source>
        <dbReference type="ARBA" id="ARBA00022448"/>
    </source>
</evidence>
<keyword evidence="4" id="KW-0256">Endoplasmic reticulum</keyword>
<keyword evidence="2" id="KW-0813">Transport</keyword>
<dbReference type="Pfam" id="PF03547">
    <property type="entry name" value="Mem_trans"/>
    <property type="match status" value="1"/>
</dbReference>
<accession>A0AAW2M070</accession>
<dbReference type="InterPro" id="IPR045033">
    <property type="entry name" value="PILS1/3/4/5/7"/>
</dbReference>
<dbReference type="EMBL" id="JACGWJ010000023">
    <property type="protein sequence ID" value="KAL0324794.1"/>
    <property type="molecule type" value="Genomic_DNA"/>
</dbReference>
<comment type="similarity">
    <text evidence="9">Belongs to the auxin efflux carrier (TC 2.A.69.2) family.</text>
</comment>
<keyword evidence="5 11" id="KW-1133">Transmembrane helix</keyword>
<feature type="region of interest" description="Disordered" evidence="10">
    <location>
        <begin position="181"/>
        <end position="220"/>
    </location>
</feature>
<evidence type="ECO:0000256" key="11">
    <source>
        <dbReference type="SAM" id="Phobius"/>
    </source>
</evidence>
<evidence type="ECO:0000256" key="5">
    <source>
        <dbReference type="ARBA" id="ARBA00022989"/>
    </source>
</evidence>
<evidence type="ECO:0000256" key="7">
    <source>
        <dbReference type="ARBA" id="ARBA00023294"/>
    </source>
</evidence>
<evidence type="ECO:0000256" key="10">
    <source>
        <dbReference type="SAM" id="MobiDB-lite"/>
    </source>
</evidence>
<reference evidence="12" key="2">
    <citation type="journal article" date="2024" name="Plant">
        <title>Genomic evolution and insights into agronomic trait innovations of Sesamum species.</title>
        <authorList>
            <person name="Miao H."/>
            <person name="Wang L."/>
            <person name="Qu L."/>
            <person name="Liu H."/>
            <person name="Sun Y."/>
            <person name="Le M."/>
            <person name="Wang Q."/>
            <person name="Wei S."/>
            <person name="Zheng Y."/>
            <person name="Lin W."/>
            <person name="Duan Y."/>
            <person name="Cao H."/>
            <person name="Xiong S."/>
            <person name="Wang X."/>
            <person name="Wei L."/>
            <person name="Li C."/>
            <person name="Ma Q."/>
            <person name="Ju M."/>
            <person name="Zhao R."/>
            <person name="Li G."/>
            <person name="Mu C."/>
            <person name="Tian Q."/>
            <person name="Mei H."/>
            <person name="Zhang T."/>
            <person name="Gao T."/>
            <person name="Zhang H."/>
        </authorList>
    </citation>
    <scope>NUCLEOTIDE SEQUENCE</scope>
    <source>
        <strain evidence="12">G02</strain>
    </source>
</reference>
<evidence type="ECO:0000256" key="9">
    <source>
        <dbReference type="ARBA" id="ARBA00025752"/>
    </source>
</evidence>
<feature type="transmembrane region" description="Helical" evidence="11">
    <location>
        <begin position="386"/>
        <end position="407"/>
    </location>
</feature>
<dbReference type="PANTHER" id="PTHR31651:SF33">
    <property type="entry name" value="PROTEIN PIN-LIKES 1"/>
    <property type="match status" value="1"/>
</dbReference>
<keyword evidence="3 11" id="KW-0812">Transmembrane</keyword>
<protein>
    <submittedName>
        <fullName evidence="12">Protein PIN-LIKES 1</fullName>
    </submittedName>
</protein>
<comment type="subcellular location">
    <subcellularLocation>
        <location evidence="1">Endoplasmic reticulum membrane</location>
        <topology evidence="1">Multi-pass membrane protein</topology>
    </subcellularLocation>
</comment>
<feature type="transmembrane region" description="Helical" evidence="11">
    <location>
        <begin position="73"/>
        <end position="94"/>
    </location>
</feature>
<name>A0AAW2M070_SESRA</name>
<dbReference type="AlphaFoldDB" id="A0AAW2M070"/>
<feature type="transmembrane region" description="Helical" evidence="11">
    <location>
        <begin position="284"/>
        <end position="304"/>
    </location>
</feature>
<dbReference type="InterPro" id="IPR004776">
    <property type="entry name" value="Mem_transp_PIN-like"/>
</dbReference>
<evidence type="ECO:0000256" key="4">
    <source>
        <dbReference type="ARBA" id="ARBA00022824"/>
    </source>
</evidence>
<evidence type="ECO:0000256" key="3">
    <source>
        <dbReference type="ARBA" id="ARBA00022692"/>
    </source>
</evidence>
<evidence type="ECO:0000256" key="1">
    <source>
        <dbReference type="ARBA" id="ARBA00004477"/>
    </source>
</evidence>
<dbReference type="GO" id="GO:0005789">
    <property type="term" value="C:endoplasmic reticulum membrane"/>
    <property type="evidence" value="ECO:0007669"/>
    <property type="project" value="UniProtKB-SubCell"/>
</dbReference>
<keyword evidence="6 11" id="KW-0472">Membrane</keyword>